<reference evidence="3 4" key="1">
    <citation type="submission" date="2019-12" db="EMBL/GenBank/DDBJ databases">
        <title>Deinococcus sp. HMF7620 Genome sequencing and assembly.</title>
        <authorList>
            <person name="Kang H."/>
            <person name="Kim H."/>
            <person name="Joh K."/>
        </authorList>
    </citation>
    <scope>NUCLEOTIDE SEQUENCE [LARGE SCALE GENOMIC DNA]</scope>
    <source>
        <strain evidence="3 4">HMF7620</strain>
    </source>
</reference>
<feature type="domain" description="Glycoside-hydrolase family GH114 TIM-barrel" evidence="2">
    <location>
        <begin position="39"/>
        <end position="270"/>
    </location>
</feature>
<dbReference type="AlphaFoldDB" id="A0A7C9HPF2"/>
<dbReference type="Gene3D" id="3.20.20.70">
    <property type="entry name" value="Aldolase class I"/>
    <property type="match status" value="1"/>
</dbReference>
<gene>
    <name evidence="3" type="ORF">GO986_01470</name>
</gene>
<keyword evidence="1" id="KW-0732">Signal</keyword>
<protein>
    <recommendedName>
        <fullName evidence="2">Glycoside-hydrolase family GH114 TIM-barrel domain-containing protein</fullName>
    </recommendedName>
</protein>
<name>A0A7C9HPF2_9DEIO</name>
<evidence type="ECO:0000313" key="4">
    <source>
        <dbReference type="Proteomes" id="UP000483286"/>
    </source>
</evidence>
<dbReference type="RefSeq" id="WP_157457463.1">
    <property type="nucleotide sequence ID" value="NZ_WQLB01000002.1"/>
</dbReference>
<proteinExistence type="predicted"/>
<organism evidence="3 4">
    <name type="scientific">Deinococcus arboris</name>
    <dbReference type="NCBI Taxonomy" id="2682977"/>
    <lineage>
        <taxon>Bacteria</taxon>
        <taxon>Thermotogati</taxon>
        <taxon>Deinococcota</taxon>
        <taxon>Deinococci</taxon>
        <taxon>Deinococcales</taxon>
        <taxon>Deinococcaceae</taxon>
        <taxon>Deinococcus</taxon>
    </lineage>
</organism>
<dbReference type="InterPro" id="IPR017853">
    <property type="entry name" value="GH"/>
</dbReference>
<evidence type="ECO:0000256" key="1">
    <source>
        <dbReference type="SAM" id="SignalP"/>
    </source>
</evidence>
<dbReference type="InterPro" id="IPR013785">
    <property type="entry name" value="Aldolase_TIM"/>
</dbReference>
<dbReference type="EMBL" id="WQLB01000002">
    <property type="protein sequence ID" value="MVN85434.1"/>
    <property type="molecule type" value="Genomic_DNA"/>
</dbReference>
<dbReference type="InterPro" id="IPR004352">
    <property type="entry name" value="GH114_TIM-barrel"/>
</dbReference>
<keyword evidence="4" id="KW-1185">Reference proteome</keyword>
<dbReference type="Pfam" id="PF03537">
    <property type="entry name" value="Glyco_hydro_114"/>
    <property type="match status" value="1"/>
</dbReference>
<evidence type="ECO:0000259" key="2">
    <source>
        <dbReference type="Pfam" id="PF03537"/>
    </source>
</evidence>
<evidence type="ECO:0000313" key="3">
    <source>
        <dbReference type="EMBL" id="MVN85434.1"/>
    </source>
</evidence>
<accession>A0A7C9HPF2</accession>
<feature type="signal peptide" evidence="1">
    <location>
        <begin position="1"/>
        <end position="29"/>
    </location>
</feature>
<feature type="chain" id="PRO_5028870441" description="Glycoside-hydrolase family GH114 TIM-barrel domain-containing protein" evidence="1">
    <location>
        <begin position="30"/>
        <end position="300"/>
    </location>
</feature>
<dbReference type="PANTHER" id="PTHR35273:SF2">
    <property type="entry name" value="ALPHA-GALACTOSIDASE"/>
    <property type="match status" value="1"/>
</dbReference>
<sequence>MTLNLSLRTGRALILLSLLSASSPSAVQASWSPPPVQATWSYNIGGSEALNAGVTPTGRVISLDLYAVTTATMTRLRRAGKYLICYYSAGTAETFRTDAASQRLLTPDLLLGEVQRGPDDTWPGERWLDLRGFTTTASGRAAIIRSVMEARLDLARQKGCHAVEPDNVDAWANVVNQRARPGTPAHAVSAADQLAYARWTAAASHARGLAVLLKNNLGQVAALHALYDGAINEDCFDFAGDCEALAPFRDTQKAVYVVAYHPADFATAARQRLAATLYLNVILTDPDATRTEPYRRFGRW</sequence>
<dbReference type="Proteomes" id="UP000483286">
    <property type="component" value="Unassembled WGS sequence"/>
</dbReference>
<dbReference type="PANTHER" id="PTHR35273">
    <property type="entry name" value="ALPHA-1,4 POLYGALACTOSAMINIDASE, PUTATIVE (AFU_ORTHOLOGUE AFUA_3G07890)-RELATED"/>
    <property type="match status" value="1"/>
</dbReference>
<comment type="caution">
    <text evidence="3">The sequence shown here is derived from an EMBL/GenBank/DDBJ whole genome shotgun (WGS) entry which is preliminary data.</text>
</comment>
<dbReference type="SUPFAM" id="SSF51445">
    <property type="entry name" value="(Trans)glycosidases"/>
    <property type="match status" value="1"/>
</dbReference>